<proteinExistence type="predicted"/>
<evidence type="ECO:0000256" key="1">
    <source>
        <dbReference type="SAM" id="SignalP"/>
    </source>
</evidence>
<dbReference type="AlphaFoldDB" id="A0AAE0GIV6"/>
<feature type="signal peptide" evidence="1">
    <location>
        <begin position="1"/>
        <end position="19"/>
    </location>
</feature>
<dbReference type="Proteomes" id="UP001190700">
    <property type="component" value="Unassembled WGS sequence"/>
</dbReference>
<comment type="caution">
    <text evidence="2">The sequence shown here is derived from an EMBL/GenBank/DDBJ whole genome shotgun (WGS) entry which is preliminary data.</text>
</comment>
<evidence type="ECO:0000313" key="3">
    <source>
        <dbReference type="Proteomes" id="UP001190700"/>
    </source>
</evidence>
<accession>A0AAE0GIV6</accession>
<organism evidence="2 3">
    <name type="scientific">Cymbomonas tetramitiformis</name>
    <dbReference type="NCBI Taxonomy" id="36881"/>
    <lineage>
        <taxon>Eukaryota</taxon>
        <taxon>Viridiplantae</taxon>
        <taxon>Chlorophyta</taxon>
        <taxon>Pyramimonadophyceae</taxon>
        <taxon>Pyramimonadales</taxon>
        <taxon>Pyramimonadaceae</taxon>
        <taxon>Cymbomonas</taxon>
    </lineage>
</organism>
<evidence type="ECO:0000313" key="2">
    <source>
        <dbReference type="EMBL" id="KAK3278833.1"/>
    </source>
</evidence>
<keyword evidence="3" id="KW-1185">Reference proteome</keyword>
<gene>
    <name evidence="2" type="ORF">CYMTET_13256</name>
</gene>
<sequence length="426" mass="48391">MKRQVHFAILCVLLQTRFAVNQELDAVTSPQYQAKEYVDWQPPEPPHSGAHSFIHAHSGLLQSPNGTFWSYLPPCTPEGLKLSGNMVLSEEQRKAAAVVPEHGTAVITITHRFNSRQQHTFHQYYSKHFGPENIYVGIHMHGTCEIGQECDAMQAERRFHLTPTMLKMASRGSKLVATHCGQGHSMGATQISVGNDLSTLLREYGYTNIIFAEDDEFLVPDPVKFPGGLLEYVSKFSAEVTSDASQKPWRRAHGFNVWQADDEQEIDRSRSVLQQRKFWRGSDPYYCKTLLTHTAGGYGSGGHSWEAKDQALLQNFGAEKVDSCNDKAESDLLLIHLKCVDRKQFKDQVFREHAIEHRVANINLQSFKMDAHSKEYSKEFDEFFEPIWVKSLSECGHSTEPFREADHIYNRTLVPIPVIWVEKAGI</sequence>
<protein>
    <submittedName>
        <fullName evidence="2">Uncharacterized protein</fullName>
    </submittedName>
</protein>
<dbReference type="EMBL" id="LGRX02005263">
    <property type="protein sequence ID" value="KAK3278833.1"/>
    <property type="molecule type" value="Genomic_DNA"/>
</dbReference>
<feature type="chain" id="PRO_5041966354" evidence="1">
    <location>
        <begin position="20"/>
        <end position="426"/>
    </location>
</feature>
<reference evidence="2 3" key="1">
    <citation type="journal article" date="2015" name="Genome Biol. Evol.">
        <title>Comparative Genomics of a Bacterivorous Green Alga Reveals Evolutionary Causalities and Consequences of Phago-Mixotrophic Mode of Nutrition.</title>
        <authorList>
            <person name="Burns J.A."/>
            <person name="Paasch A."/>
            <person name="Narechania A."/>
            <person name="Kim E."/>
        </authorList>
    </citation>
    <scope>NUCLEOTIDE SEQUENCE [LARGE SCALE GENOMIC DNA]</scope>
    <source>
        <strain evidence="2 3">PLY_AMNH</strain>
    </source>
</reference>
<keyword evidence="1" id="KW-0732">Signal</keyword>
<name>A0AAE0GIV6_9CHLO</name>